<dbReference type="EMBL" id="JAHLQO010000001">
    <property type="protein sequence ID" value="MBU5668588.1"/>
    <property type="molecule type" value="Genomic_DNA"/>
</dbReference>
<feature type="domain" description="Helicase ATP-binding" evidence="1">
    <location>
        <begin position="287"/>
        <end position="510"/>
    </location>
</feature>
<protein>
    <submittedName>
        <fullName evidence="2">DEAD/DEAH box helicase family protein</fullName>
    </submittedName>
</protein>
<dbReference type="InterPro" id="IPR007409">
    <property type="entry name" value="Restrct_endonuc_type1_HsdR_N"/>
</dbReference>
<accession>A0ABS6FEH7</accession>
<evidence type="ECO:0000259" key="1">
    <source>
        <dbReference type="SMART" id="SM00487"/>
    </source>
</evidence>
<evidence type="ECO:0000313" key="2">
    <source>
        <dbReference type="EMBL" id="MBU5668588.1"/>
    </source>
</evidence>
<sequence>MLLERRRCQVKSLFNERYEFQEEFIKELVLNGYIERKNDNFDRSFAMDREILFKFLESTQPKVVEELKKVFKDDYEETITSFINNEITKKHGSLLNTLKNGFEISNRKVELMYTRPATDFNKDLNEKYENNIFSVMQEVTPKDDERVDVVIFLNGLAIMTFELKSEFSGQSVEDAICQYRLERDPKSRLFLWKSGALVNFAMDTSNVFMTTKLDKEKTFFMPFNMGRGEGVNTGAGNPIFDDKYSVSYMWEDILKKDTILELISKFIFIEEAESVDNVTGKTSIKETVIFPRYHQLDLIRKILADVKVNKTSLNYLIEHSAGSGKTNSIAWLSHRLVSVHDDDNEVIYDSIVIITDRVVVDRQLQKAVLGLDHAHGLIRVLDDNSNSNDLKIALESNTKIIATTIQKFPYVVDELRNLKNKKFAVIIDEAHSSTAGRNMQAVTKSLGSDDFDYENEDDMIIDEIKRSGKQSNVSMFAFTATPKPTTLRMFGRLNRYGQYEAFHLYSMKQAIEEGFILDVLASYTTYRTMYKINKAVKDDPELETSDAKRQIARFIELHDTNITQRVQVIIEHFRNNVMNGLGGQAKAMVVTASRQGAVKYKKAFEKYIADHKYYDINALVAFSGKVILEDDETVYTEVGINKMSESDVPNAFDSDNYNVMIVANKYQTGFDQKKLCAMYVMKKLRGVNAVQTLSRLNRVCPPYDKKVFVLDFENDYDDIKNAFAPYYTTTILANDITPGRIHELVVTIDAYNVIDPLDVERFNELIFKERKKNITPTEKKSLLFILRKTEKNVRGLEEDHFMELKSTMNGFKRFYEYLIQVSCFEDKEVHKKYIFISYLLDLLNIGSGGGGFDLKGKISAENFNQEKIGEFNKENIPKPFVNIASAGGFAPPEDKIRKLSEILEEINAKSGMDFDVDVAMSAIYQIKDIMMKSDKLRTSAKNNTEDDFRFSYFSNVNDALVKGLDQNQDFFTMLLNDQDMKKEVLGLFIPEIYKSLRQNL</sequence>
<name>A0ABS6FEH7_9FIRM</name>
<organism evidence="2 3">
    <name type="scientific">Peptoniphilus ovalis</name>
    <dbReference type="NCBI Taxonomy" id="2841503"/>
    <lineage>
        <taxon>Bacteria</taxon>
        <taxon>Bacillati</taxon>
        <taxon>Bacillota</taxon>
        <taxon>Tissierellia</taxon>
        <taxon>Tissierellales</taxon>
        <taxon>Peptoniphilaceae</taxon>
        <taxon>Peptoniphilus</taxon>
    </lineage>
</organism>
<evidence type="ECO:0000313" key="3">
    <source>
        <dbReference type="Proteomes" id="UP000783742"/>
    </source>
</evidence>
<dbReference type="InterPro" id="IPR014001">
    <property type="entry name" value="Helicase_ATP-bd"/>
</dbReference>
<dbReference type="GO" id="GO:0004386">
    <property type="term" value="F:helicase activity"/>
    <property type="evidence" value="ECO:0007669"/>
    <property type="project" value="UniProtKB-KW"/>
</dbReference>
<dbReference type="PANTHER" id="PTHR42927">
    <property type="entry name" value="HELICASE SUPERFAMILY 1 AND 2 DOMAIN-CONTAINING PROTEIN"/>
    <property type="match status" value="1"/>
</dbReference>
<dbReference type="Pfam" id="PF18766">
    <property type="entry name" value="SWI2_SNF2"/>
    <property type="match status" value="1"/>
</dbReference>
<comment type="caution">
    <text evidence="2">The sequence shown here is derived from an EMBL/GenBank/DDBJ whole genome shotgun (WGS) entry which is preliminary data.</text>
</comment>
<dbReference type="Proteomes" id="UP000783742">
    <property type="component" value="Unassembled WGS sequence"/>
</dbReference>
<dbReference type="Pfam" id="PF04313">
    <property type="entry name" value="HSDR_N"/>
    <property type="match status" value="1"/>
</dbReference>
<dbReference type="InterPro" id="IPR055180">
    <property type="entry name" value="HsdR_RecA-like_helicase_dom_2"/>
</dbReference>
<keyword evidence="2" id="KW-0067">ATP-binding</keyword>
<gene>
    <name evidence="2" type="ORF">KQI68_01910</name>
</gene>
<keyword evidence="2" id="KW-0378">Hydrolase</keyword>
<proteinExistence type="predicted"/>
<keyword evidence="2" id="KW-0347">Helicase</keyword>
<dbReference type="SMART" id="SM00487">
    <property type="entry name" value="DEXDc"/>
    <property type="match status" value="1"/>
</dbReference>
<reference evidence="2 3" key="1">
    <citation type="submission" date="2021-06" db="EMBL/GenBank/DDBJ databases">
        <authorList>
            <person name="Sun Q."/>
            <person name="Li D."/>
        </authorList>
    </citation>
    <scope>NUCLEOTIDE SEQUENCE [LARGE SCALE GENOMIC DNA]</scope>
    <source>
        <strain evidence="2 3">MSJ-1</strain>
    </source>
</reference>
<dbReference type="PANTHER" id="PTHR42927:SF1">
    <property type="entry name" value="HELICASE SUPERFAMILY 1 AND 2 DOMAIN-CONTAINING PROTEIN"/>
    <property type="match status" value="1"/>
</dbReference>
<dbReference type="InterPro" id="IPR040980">
    <property type="entry name" value="SWI2_SNF2"/>
</dbReference>
<dbReference type="Pfam" id="PF22679">
    <property type="entry name" value="T1R_D3-like"/>
    <property type="match status" value="1"/>
</dbReference>
<keyword evidence="2" id="KW-0547">Nucleotide-binding</keyword>
<keyword evidence="3" id="KW-1185">Reference proteome</keyword>